<protein>
    <submittedName>
        <fullName evidence="4">Proteasome accessory factor C</fullName>
    </submittedName>
</protein>
<gene>
    <name evidence="4" type="ORF">FB458_3441</name>
</gene>
<dbReference type="GO" id="GO:0000502">
    <property type="term" value="C:proteasome complex"/>
    <property type="evidence" value="ECO:0007669"/>
    <property type="project" value="UniProtKB-KW"/>
</dbReference>
<dbReference type="PANTHER" id="PTHR34580">
    <property type="match status" value="1"/>
</dbReference>
<dbReference type="InterPro" id="IPR057727">
    <property type="entry name" value="WCX_dom"/>
</dbReference>
<evidence type="ECO:0000313" key="4">
    <source>
        <dbReference type="EMBL" id="TQJ10321.1"/>
    </source>
</evidence>
<dbReference type="InterPro" id="IPR043839">
    <property type="entry name" value="PafC_HTH"/>
</dbReference>
<dbReference type="PROSITE" id="PS52050">
    <property type="entry name" value="WYL"/>
    <property type="match status" value="1"/>
</dbReference>
<dbReference type="PANTHER" id="PTHR34580:SF1">
    <property type="entry name" value="PROTEIN PAFC"/>
    <property type="match status" value="1"/>
</dbReference>
<dbReference type="EMBL" id="VFMN01000001">
    <property type="protein sequence ID" value="TQJ10321.1"/>
    <property type="molecule type" value="Genomic_DNA"/>
</dbReference>
<dbReference type="InterPro" id="IPR051534">
    <property type="entry name" value="CBASS_pafABC_assoc_protein"/>
</dbReference>
<dbReference type="PIRSF" id="PIRSF016838">
    <property type="entry name" value="PafC"/>
    <property type="match status" value="1"/>
</dbReference>
<feature type="domain" description="PafC HTH" evidence="2">
    <location>
        <begin position="24"/>
        <end position="136"/>
    </location>
</feature>
<organism evidence="4 5">
    <name type="scientific">Lapillicoccus jejuensis</name>
    <dbReference type="NCBI Taxonomy" id="402171"/>
    <lineage>
        <taxon>Bacteria</taxon>
        <taxon>Bacillati</taxon>
        <taxon>Actinomycetota</taxon>
        <taxon>Actinomycetes</taxon>
        <taxon>Micrococcales</taxon>
        <taxon>Intrasporangiaceae</taxon>
        <taxon>Lapillicoccus</taxon>
    </lineage>
</organism>
<dbReference type="InterPro" id="IPR026881">
    <property type="entry name" value="WYL_dom"/>
</dbReference>
<reference evidence="4 5" key="1">
    <citation type="submission" date="2019-06" db="EMBL/GenBank/DDBJ databases">
        <title>Sequencing the genomes of 1000 actinobacteria strains.</title>
        <authorList>
            <person name="Klenk H.-P."/>
        </authorList>
    </citation>
    <scope>NUCLEOTIDE SEQUENCE [LARGE SCALE GENOMIC DNA]</scope>
    <source>
        <strain evidence="4 5">DSM 18607</strain>
    </source>
</reference>
<dbReference type="InterPro" id="IPR028349">
    <property type="entry name" value="PafC-like"/>
</dbReference>
<evidence type="ECO:0000259" key="3">
    <source>
        <dbReference type="Pfam" id="PF25583"/>
    </source>
</evidence>
<dbReference type="Pfam" id="PF13280">
    <property type="entry name" value="WYL"/>
    <property type="match status" value="1"/>
</dbReference>
<feature type="domain" description="WYL" evidence="1">
    <location>
        <begin position="161"/>
        <end position="228"/>
    </location>
</feature>
<evidence type="ECO:0000259" key="1">
    <source>
        <dbReference type="Pfam" id="PF13280"/>
    </source>
</evidence>
<dbReference type="Pfam" id="PF19187">
    <property type="entry name" value="HTH_PafC"/>
    <property type="match status" value="1"/>
</dbReference>
<evidence type="ECO:0000259" key="2">
    <source>
        <dbReference type="Pfam" id="PF19187"/>
    </source>
</evidence>
<dbReference type="AlphaFoldDB" id="A0A542E4R4"/>
<accession>A0A542E4R4</accession>
<dbReference type="Proteomes" id="UP000317893">
    <property type="component" value="Unassembled WGS sequence"/>
</dbReference>
<keyword evidence="4" id="KW-0647">Proteasome</keyword>
<evidence type="ECO:0000313" key="5">
    <source>
        <dbReference type="Proteomes" id="UP000317893"/>
    </source>
</evidence>
<sequence>MTPPTPATPDGPTRRTPPETATARLSRLLTMVPWLLAHQGVELGVAARELGVTDEQLVADLELLFLCGLPGGMPDDLIEASWEDGHVVVGNADHLARPLRLTVDEALTLMVGLRALETTPGIAEHDAVARALAKLEEATGAVGEASGRLRVSMDDGSRESTLSAARDALARHRRVHLRYLVPGRDEVSERDVDPMRVVGIDAKWYLEGWCHLAEDVRLFRLDRVERLDVLDVDGTPPPQAVPRDLGAAAFTPHDDDLEVVVEVDRSGAWVADYYPTEEVVELGEGRRRVTLRVGDPSWVRRLAWRMGGHVTVLAPDDLRASVASGADEALAAYAALDPAP</sequence>
<proteinExistence type="predicted"/>
<keyword evidence="5" id="KW-1185">Reference proteome</keyword>
<dbReference type="RefSeq" id="WP_246061314.1">
    <property type="nucleotide sequence ID" value="NZ_BAAAPR010000015.1"/>
</dbReference>
<comment type="caution">
    <text evidence="4">The sequence shown here is derived from an EMBL/GenBank/DDBJ whole genome shotgun (WGS) entry which is preliminary data.</text>
</comment>
<feature type="domain" description="WCX" evidence="3">
    <location>
        <begin position="256"/>
        <end position="330"/>
    </location>
</feature>
<dbReference type="Pfam" id="PF25583">
    <property type="entry name" value="WCX"/>
    <property type="match status" value="1"/>
</dbReference>
<name>A0A542E4R4_9MICO</name>